<gene>
    <name evidence="3" type="ORF">PVAP13_2NG283103</name>
</gene>
<protein>
    <submittedName>
        <fullName evidence="3">Uncharacterized protein</fullName>
    </submittedName>
</protein>
<comment type="caution">
    <text evidence="3">The sequence shown here is derived from an EMBL/GenBank/DDBJ whole genome shotgun (WGS) entry which is preliminary data.</text>
</comment>
<accession>A0A8T0VI71</accession>
<proteinExistence type="predicted"/>
<feature type="compositionally biased region" description="Basic residues" evidence="1">
    <location>
        <begin position="154"/>
        <end position="169"/>
    </location>
</feature>
<evidence type="ECO:0000313" key="4">
    <source>
        <dbReference type="Proteomes" id="UP000823388"/>
    </source>
</evidence>
<feature type="signal peptide" evidence="2">
    <location>
        <begin position="1"/>
        <end position="23"/>
    </location>
</feature>
<dbReference type="EMBL" id="CM029040">
    <property type="protein sequence ID" value="KAG2633024.1"/>
    <property type="molecule type" value="Genomic_DNA"/>
</dbReference>
<feature type="compositionally biased region" description="Gly residues" evidence="1">
    <location>
        <begin position="188"/>
        <end position="197"/>
    </location>
</feature>
<organism evidence="3 4">
    <name type="scientific">Panicum virgatum</name>
    <name type="common">Blackwell switchgrass</name>
    <dbReference type="NCBI Taxonomy" id="38727"/>
    <lineage>
        <taxon>Eukaryota</taxon>
        <taxon>Viridiplantae</taxon>
        <taxon>Streptophyta</taxon>
        <taxon>Embryophyta</taxon>
        <taxon>Tracheophyta</taxon>
        <taxon>Spermatophyta</taxon>
        <taxon>Magnoliopsida</taxon>
        <taxon>Liliopsida</taxon>
        <taxon>Poales</taxon>
        <taxon>Poaceae</taxon>
        <taxon>PACMAD clade</taxon>
        <taxon>Panicoideae</taxon>
        <taxon>Panicodae</taxon>
        <taxon>Paniceae</taxon>
        <taxon>Panicinae</taxon>
        <taxon>Panicum</taxon>
        <taxon>Panicum sect. Hiantes</taxon>
    </lineage>
</organism>
<feature type="compositionally biased region" description="Basic and acidic residues" evidence="1">
    <location>
        <begin position="32"/>
        <end position="46"/>
    </location>
</feature>
<dbReference type="AlphaFoldDB" id="A0A8T0VI71"/>
<keyword evidence="4" id="KW-1185">Reference proteome</keyword>
<feature type="compositionally biased region" description="Polar residues" evidence="1">
    <location>
        <begin position="47"/>
        <end position="59"/>
    </location>
</feature>
<name>A0A8T0VI71_PANVG</name>
<evidence type="ECO:0000256" key="1">
    <source>
        <dbReference type="SAM" id="MobiDB-lite"/>
    </source>
</evidence>
<feature type="chain" id="PRO_5035836931" evidence="2">
    <location>
        <begin position="24"/>
        <end position="220"/>
    </location>
</feature>
<reference evidence="3" key="1">
    <citation type="submission" date="2020-05" db="EMBL/GenBank/DDBJ databases">
        <title>WGS assembly of Panicum virgatum.</title>
        <authorList>
            <person name="Lovell J.T."/>
            <person name="Jenkins J."/>
            <person name="Shu S."/>
            <person name="Juenger T.E."/>
            <person name="Schmutz J."/>
        </authorList>
    </citation>
    <scope>NUCLEOTIDE SEQUENCE</scope>
    <source>
        <strain evidence="3">AP13</strain>
    </source>
</reference>
<sequence>MGEWLKKALSSPVLVFVLPSSSSLPRSAQVGADRDSGGGQQHHDDNSSSPEAGFNSSAATAGVGSVGSRLDSSIVAPPPDWDPIEYILQMHQLLEYIPRMQQLECQLLTEIADLRLGAASQVAGGARVPAWAWWPAGPASRGLLGRRRRWPPCRARRGGVQARHPRLRGSTRAFEEEPKRSSASSSAGAGGRAGGGRARPPAAARGGMRADFSFSFLFGL</sequence>
<feature type="region of interest" description="Disordered" evidence="1">
    <location>
        <begin position="23"/>
        <end position="60"/>
    </location>
</feature>
<feature type="region of interest" description="Disordered" evidence="1">
    <location>
        <begin position="154"/>
        <end position="205"/>
    </location>
</feature>
<keyword evidence="2" id="KW-0732">Signal</keyword>
<dbReference type="Proteomes" id="UP000823388">
    <property type="component" value="Chromosome 2N"/>
</dbReference>
<evidence type="ECO:0000256" key="2">
    <source>
        <dbReference type="SAM" id="SignalP"/>
    </source>
</evidence>
<evidence type="ECO:0000313" key="3">
    <source>
        <dbReference type="EMBL" id="KAG2633024.1"/>
    </source>
</evidence>